<dbReference type="Pfam" id="PF02223">
    <property type="entry name" value="Thymidylate_kin"/>
    <property type="match status" value="1"/>
</dbReference>
<name>A0ABR7CL66_9BACT</name>
<dbReference type="PROSITE" id="PS01331">
    <property type="entry name" value="THYMIDYLATE_KINASE"/>
    <property type="match status" value="1"/>
</dbReference>
<evidence type="ECO:0000259" key="9">
    <source>
        <dbReference type="Pfam" id="PF02223"/>
    </source>
</evidence>
<evidence type="ECO:0000313" key="11">
    <source>
        <dbReference type="Proteomes" id="UP000636891"/>
    </source>
</evidence>
<keyword evidence="2 8" id="KW-0808">Transferase</keyword>
<dbReference type="HAMAP" id="MF_00165">
    <property type="entry name" value="Thymidylate_kinase"/>
    <property type="match status" value="1"/>
</dbReference>
<accession>A0ABR7CL66</accession>
<dbReference type="CDD" id="cd01672">
    <property type="entry name" value="TMPK"/>
    <property type="match status" value="1"/>
</dbReference>
<evidence type="ECO:0000313" key="10">
    <source>
        <dbReference type="EMBL" id="MBC5616370.1"/>
    </source>
</evidence>
<dbReference type="EC" id="2.7.4.9" evidence="8"/>
<reference evidence="10 11" key="1">
    <citation type="submission" date="2020-08" db="EMBL/GenBank/DDBJ databases">
        <title>Genome public.</title>
        <authorList>
            <person name="Liu C."/>
            <person name="Sun Q."/>
        </authorList>
    </citation>
    <scope>NUCLEOTIDE SEQUENCE [LARGE SCALE GENOMIC DNA]</scope>
    <source>
        <strain evidence="10 11">New-7</strain>
    </source>
</reference>
<dbReference type="EMBL" id="JACOOK010000002">
    <property type="protein sequence ID" value="MBC5616370.1"/>
    <property type="molecule type" value="Genomic_DNA"/>
</dbReference>
<gene>
    <name evidence="8 10" type="primary">tmk</name>
    <name evidence="10" type="ORF">H8S08_04955</name>
</gene>
<dbReference type="Proteomes" id="UP000636891">
    <property type="component" value="Unassembled WGS sequence"/>
</dbReference>
<keyword evidence="11" id="KW-1185">Reference proteome</keyword>
<proteinExistence type="inferred from homology"/>
<feature type="binding site" evidence="8">
    <location>
        <begin position="8"/>
        <end position="15"/>
    </location>
    <ligand>
        <name>ATP</name>
        <dbReference type="ChEBI" id="CHEBI:30616"/>
    </ligand>
</feature>
<comment type="similarity">
    <text evidence="1 8">Belongs to the thymidylate kinase family.</text>
</comment>
<comment type="function">
    <text evidence="8">Phosphorylation of dTMP to form dTDP in both de novo and salvage pathways of dTTP synthesis.</text>
</comment>
<protein>
    <recommendedName>
        <fullName evidence="8">Thymidylate kinase</fullName>
        <ecNumber evidence="8">2.7.4.9</ecNumber>
    </recommendedName>
    <alternativeName>
        <fullName evidence="8">dTMP kinase</fullName>
    </alternativeName>
</protein>
<dbReference type="PANTHER" id="PTHR10344:SF4">
    <property type="entry name" value="UMP-CMP KINASE 2, MITOCHONDRIAL"/>
    <property type="match status" value="1"/>
</dbReference>
<evidence type="ECO:0000256" key="2">
    <source>
        <dbReference type="ARBA" id="ARBA00022679"/>
    </source>
</evidence>
<dbReference type="InterPro" id="IPR018095">
    <property type="entry name" value="Thymidylate_kin_CS"/>
</dbReference>
<keyword evidence="3 8" id="KW-0545">Nucleotide biosynthesis</keyword>
<organism evidence="10 11">
    <name type="scientific">Alistipes hominis</name>
    <dbReference type="NCBI Taxonomy" id="2763015"/>
    <lineage>
        <taxon>Bacteria</taxon>
        <taxon>Pseudomonadati</taxon>
        <taxon>Bacteroidota</taxon>
        <taxon>Bacteroidia</taxon>
        <taxon>Bacteroidales</taxon>
        <taxon>Rikenellaceae</taxon>
        <taxon>Alistipes</taxon>
    </lineage>
</organism>
<feature type="domain" description="Thymidylate kinase-like" evidence="9">
    <location>
        <begin position="6"/>
        <end position="200"/>
    </location>
</feature>
<evidence type="ECO:0000256" key="5">
    <source>
        <dbReference type="ARBA" id="ARBA00022777"/>
    </source>
</evidence>
<dbReference type="InterPro" id="IPR018094">
    <property type="entry name" value="Thymidylate_kinase"/>
</dbReference>
<keyword evidence="6 8" id="KW-0067">ATP-binding</keyword>
<dbReference type="Gene3D" id="3.40.50.300">
    <property type="entry name" value="P-loop containing nucleotide triphosphate hydrolases"/>
    <property type="match status" value="1"/>
</dbReference>
<sequence>MSLIVLEGLDGAGKSTQIDLLQQLLASRGLRYEYLHFPRFDAPIYGELIARFLRGELGAVDAVDPYVVALLYAGDRADAAPVIRRWLDEGKFVILDRYVYSNVAYQCAKIGDAASRERLRDWIVDLEYDYHKIPQPDVSLFLDVPFGFTRRKLEEVREGDDRGYLHGKKDIHEASLTLQQRVREVYLGQAERDDRFRVVDCAGDDGTMLPPPQIFERIRAALAGVFGN</sequence>
<dbReference type="NCBIfam" id="TIGR00041">
    <property type="entry name" value="DTMP_kinase"/>
    <property type="match status" value="1"/>
</dbReference>
<dbReference type="RefSeq" id="WP_055202935.1">
    <property type="nucleotide sequence ID" value="NZ_JACOOK010000002.1"/>
</dbReference>
<evidence type="ECO:0000256" key="3">
    <source>
        <dbReference type="ARBA" id="ARBA00022727"/>
    </source>
</evidence>
<evidence type="ECO:0000256" key="8">
    <source>
        <dbReference type="HAMAP-Rule" id="MF_00165"/>
    </source>
</evidence>
<evidence type="ECO:0000256" key="6">
    <source>
        <dbReference type="ARBA" id="ARBA00022840"/>
    </source>
</evidence>
<dbReference type="InterPro" id="IPR027417">
    <property type="entry name" value="P-loop_NTPase"/>
</dbReference>
<keyword evidence="5 8" id="KW-0418">Kinase</keyword>
<dbReference type="InterPro" id="IPR039430">
    <property type="entry name" value="Thymidylate_kin-like_dom"/>
</dbReference>
<dbReference type="PANTHER" id="PTHR10344">
    <property type="entry name" value="THYMIDYLATE KINASE"/>
    <property type="match status" value="1"/>
</dbReference>
<dbReference type="GO" id="GO:0004798">
    <property type="term" value="F:dTMP kinase activity"/>
    <property type="evidence" value="ECO:0007669"/>
    <property type="project" value="UniProtKB-EC"/>
</dbReference>
<keyword evidence="4 8" id="KW-0547">Nucleotide-binding</keyword>
<evidence type="ECO:0000256" key="1">
    <source>
        <dbReference type="ARBA" id="ARBA00009776"/>
    </source>
</evidence>
<comment type="catalytic activity">
    <reaction evidence="7 8">
        <text>dTMP + ATP = dTDP + ADP</text>
        <dbReference type="Rhea" id="RHEA:13517"/>
        <dbReference type="ChEBI" id="CHEBI:30616"/>
        <dbReference type="ChEBI" id="CHEBI:58369"/>
        <dbReference type="ChEBI" id="CHEBI:63528"/>
        <dbReference type="ChEBI" id="CHEBI:456216"/>
        <dbReference type="EC" id="2.7.4.9"/>
    </reaction>
</comment>
<evidence type="ECO:0000256" key="4">
    <source>
        <dbReference type="ARBA" id="ARBA00022741"/>
    </source>
</evidence>
<comment type="caution">
    <text evidence="10">The sequence shown here is derived from an EMBL/GenBank/DDBJ whole genome shotgun (WGS) entry which is preliminary data.</text>
</comment>
<dbReference type="SUPFAM" id="SSF52540">
    <property type="entry name" value="P-loop containing nucleoside triphosphate hydrolases"/>
    <property type="match status" value="1"/>
</dbReference>
<evidence type="ECO:0000256" key="7">
    <source>
        <dbReference type="ARBA" id="ARBA00048743"/>
    </source>
</evidence>